<sequence>MVHKSFLKVKEGHFVAVKRISGAGLELCVVELKNQASSVKIWRREKETKNQIAFSFLRDGDDYSPKVKEKKLQLERIADVSGHEPYWFEKVDLKINEHYGLRSVVNGHYLSQLEDGTKETTVFCLSEDSQACAELTDELTEEA</sequence>
<proteinExistence type="predicted"/>
<dbReference type="AlphaFoldDB" id="A0AAN8I6F0"/>
<name>A0AAN8I6F0_CHAGU</name>
<dbReference type="EMBL" id="JAURVH010001515">
    <property type="protein sequence ID" value="KAK5932034.1"/>
    <property type="molecule type" value="Genomic_DNA"/>
</dbReference>
<protein>
    <submittedName>
        <fullName evidence="1">Uncharacterized protein</fullName>
    </submittedName>
</protein>
<dbReference type="EMBL" id="JAURVH010001515">
    <property type="protein sequence ID" value="KAK5932052.1"/>
    <property type="molecule type" value="Genomic_DNA"/>
</dbReference>
<evidence type="ECO:0000313" key="2">
    <source>
        <dbReference type="EMBL" id="KAK5932052.1"/>
    </source>
</evidence>
<dbReference type="Proteomes" id="UP001331515">
    <property type="component" value="Unassembled WGS sequence"/>
</dbReference>
<evidence type="ECO:0000313" key="1">
    <source>
        <dbReference type="EMBL" id="KAK5932034.1"/>
    </source>
</evidence>
<organism evidence="1 3">
    <name type="scientific">Champsocephalus gunnari</name>
    <name type="common">Mackerel icefish</name>
    <dbReference type="NCBI Taxonomy" id="52237"/>
    <lineage>
        <taxon>Eukaryota</taxon>
        <taxon>Metazoa</taxon>
        <taxon>Chordata</taxon>
        <taxon>Craniata</taxon>
        <taxon>Vertebrata</taxon>
        <taxon>Euteleostomi</taxon>
        <taxon>Actinopterygii</taxon>
        <taxon>Neopterygii</taxon>
        <taxon>Teleostei</taxon>
        <taxon>Neoteleostei</taxon>
        <taxon>Acanthomorphata</taxon>
        <taxon>Eupercaria</taxon>
        <taxon>Perciformes</taxon>
        <taxon>Notothenioidei</taxon>
        <taxon>Channichthyidae</taxon>
        <taxon>Champsocephalus</taxon>
    </lineage>
</organism>
<accession>A0AAN8I6F0</accession>
<evidence type="ECO:0000313" key="3">
    <source>
        <dbReference type="Proteomes" id="UP001331515"/>
    </source>
</evidence>
<reference evidence="1 3" key="1">
    <citation type="journal article" date="2023" name="Mol. Biol. Evol.">
        <title>Genomics of Secondarily Temperate Adaptation in the Only Non-Antarctic Icefish.</title>
        <authorList>
            <person name="Rivera-Colon A.G."/>
            <person name="Rayamajhi N."/>
            <person name="Minhas B.F."/>
            <person name="Madrigal G."/>
            <person name="Bilyk K.T."/>
            <person name="Yoon V."/>
            <person name="Hune M."/>
            <person name="Gregory S."/>
            <person name="Cheng C.H.C."/>
            <person name="Catchen J.M."/>
        </authorList>
    </citation>
    <scope>NUCLEOTIDE SEQUENCE [LARGE SCALE GENOMIC DNA]</scope>
    <source>
        <tissue evidence="1">White muscle</tissue>
    </source>
</reference>
<comment type="caution">
    <text evidence="1">The sequence shown here is derived from an EMBL/GenBank/DDBJ whole genome shotgun (WGS) entry which is preliminary data.</text>
</comment>
<gene>
    <name evidence="1" type="ORF">CgunFtcFv8_003770</name>
    <name evidence="2" type="ORF">CgunFtcFv8_003788</name>
</gene>
<keyword evidence="3" id="KW-1185">Reference proteome</keyword>